<dbReference type="EMBL" id="LFZO01000043">
    <property type="protein sequence ID" value="KXT16193.1"/>
    <property type="molecule type" value="Genomic_DNA"/>
</dbReference>
<evidence type="ECO:0000313" key="1">
    <source>
        <dbReference type="EMBL" id="KXT16193.1"/>
    </source>
</evidence>
<organism evidence="1 2">
    <name type="scientific">Pseudocercospora musae</name>
    <dbReference type="NCBI Taxonomy" id="113226"/>
    <lineage>
        <taxon>Eukaryota</taxon>
        <taxon>Fungi</taxon>
        <taxon>Dikarya</taxon>
        <taxon>Ascomycota</taxon>
        <taxon>Pezizomycotina</taxon>
        <taxon>Dothideomycetes</taxon>
        <taxon>Dothideomycetidae</taxon>
        <taxon>Mycosphaerellales</taxon>
        <taxon>Mycosphaerellaceae</taxon>
        <taxon>Pseudocercospora</taxon>
    </lineage>
</organism>
<sequence>MLRTCAAYQQKHVFVPSVDETTFRMLYQRPVTSIHSQQKDQMPKNQQSHDRCLDIMDWTATLRDDIDVIQQIITNGALQGSKDSLGSISASLNQAQQQSTLSIERQRSYQQDAARNETPMYLKQEENAVAQECSAHQVLRDALPKMQALLDLFAQAYREQNLAKAEDVRKRLNWAIDQDGK</sequence>
<gene>
    <name evidence="1" type="ORF">AC579_882</name>
</gene>
<name>A0A139IN69_9PEZI</name>
<proteinExistence type="predicted"/>
<keyword evidence="2" id="KW-1185">Reference proteome</keyword>
<comment type="caution">
    <text evidence="1">The sequence shown here is derived from an EMBL/GenBank/DDBJ whole genome shotgun (WGS) entry which is preliminary data.</text>
</comment>
<dbReference type="Proteomes" id="UP000073492">
    <property type="component" value="Unassembled WGS sequence"/>
</dbReference>
<dbReference type="AlphaFoldDB" id="A0A139IN69"/>
<protein>
    <submittedName>
        <fullName evidence="1">Uncharacterized protein</fullName>
    </submittedName>
</protein>
<accession>A0A139IN69</accession>
<reference evidence="1 2" key="1">
    <citation type="submission" date="2015-07" db="EMBL/GenBank/DDBJ databases">
        <title>Comparative genomics of the Sigatoka disease complex on banana suggests a link between parallel evolutionary changes in Pseudocercospora fijiensis and Pseudocercospora eumusae and increased virulence on the banana host.</title>
        <authorList>
            <person name="Chang T.-C."/>
            <person name="Salvucci A."/>
            <person name="Crous P.W."/>
            <person name="Stergiopoulos I."/>
        </authorList>
    </citation>
    <scope>NUCLEOTIDE SEQUENCE [LARGE SCALE GENOMIC DNA]</scope>
    <source>
        <strain evidence="1 2">CBS 116634</strain>
    </source>
</reference>
<evidence type="ECO:0000313" key="2">
    <source>
        <dbReference type="Proteomes" id="UP000073492"/>
    </source>
</evidence>
<dbReference type="OrthoDB" id="10336755at2759"/>